<comment type="caution">
    <text evidence="5">The sequence shown here is derived from an EMBL/GenBank/DDBJ whole genome shotgun (WGS) entry which is preliminary data.</text>
</comment>
<evidence type="ECO:0000313" key="5">
    <source>
        <dbReference type="EMBL" id="MBY8825582.1"/>
    </source>
</evidence>
<protein>
    <submittedName>
        <fullName evidence="5">GntR family transcriptional regulator</fullName>
    </submittedName>
</protein>
<evidence type="ECO:0000259" key="4">
    <source>
        <dbReference type="SMART" id="SM00895"/>
    </source>
</evidence>
<dbReference type="InterPro" id="IPR011711">
    <property type="entry name" value="GntR_C"/>
</dbReference>
<dbReference type="InterPro" id="IPR008920">
    <property type="entry name" value="TF_FadR/GntR_C"/>
</dbReference>
<dbReference type="Gene3D" id="1.10.10.10">
    <property type="entry name" value="Winged helix-like DNA-binding domain superfamily/Winged helix DNA-binding domain"/>
    <property type="match status" value="1"/>
</dbReference>
<dbReference type="InterPro" id="IPR036388">
    <property type="entry name" value="WH-like_DNA-bd_sf"/>
</dbReference>
<reference evidence="5 6" key="1">
    <citation type="submission" date="2021-08" db="EMBL/GenBank/DDBJ databases">
        <authorList>
            <person name="Tuo L."/>
        </authorList>
    </citation>
    <scope>NUCLEOTIDE SEQUENCE [LARGE SCALE GENOMIC DNA]</scope>
    <source>
        <strain evidence="5 6">JCM 31229</strain>
    </source>
</reference>
<keyword evidence="1" id="KW-0805">Transcription regulation</keyword>
<proteinExistence type="predicted"/>
<dbReference type="Pfam" id="PF00392">
    <property type="entry name" value="GntR"/>
    <property type="match status" value="1"/>
</dbReference>
<dbReference type="InterPro" id="IPR000524">
    <property type="entry name" value="Tscrpt_reg_HTH_GntR"/>
</dbReference>
<evidence type="ECO:0000256" key="1">
    <source>
        <dbReference type="ARBA" id="ARBA00023015"/>
    </source>
</evidence>
<dbReference type="InterPro" id="IPR036390">
    <property type="entry name" value="WH_DNA-bd_sf"/>
</dbReference>
<name>A0ABS7PW44_9SPHN</name>
<keyword evidence="2" id="KW-0238">DNA-binding</keyword>
<dbReference type="SMART" id="SM00895">
    <property type="entry name" value="FCD"/>
    <property type="match status" value="1"/>
</dbReference>
<dbReference type="SUPFAM" id="SSF48008">
    <property type="entry name" value="GntR ligand-binding domain-like"/>
    <property type="match status" value="1"/>
</dbReference>
<organism evidence="5 6">
    <name type="scientific">Sphingomonas colocasiae</name>
    <dbReference type="NCBI Taxonomy" id="1848973"/>
    <lineage>
        <taxon>Bacteria</taxon>
        <taxon>Pseudomonadati</taxon>
        <taxon>Pseudomonadota</taxon>
        <taxon>Alphaproteobacteria</taxon>
        <taxon>Sphingomonadales</taxon>
        <taxon>Sphingomonadaceae</taxon>
        <taxon>Sphingomonas</taxon>
    </lineage>
</organism>
<dbReference type="EMBL" id="JAINVV010000012">
    <property type="protein sequence ID" value="MBY8825582.1"/>
    <property type="molecule type" value="Genomic_DNA"/>
</dbReference>
<feature type="domain" description="GntR C-terminal" evidence="4">
    <location>
        <begin position="60"/>
        <end position="189"/>
    </location>
</feature>
<dbReference type="Pfam" id="PF07729">
    <property type="entry name" value="FCD"/>
    <property type="match status" value="1"/>
</dbReference>
<keyword evidence="6" id="KW-1185">Reference proteome</keyword>
<dbReference type="SUPFAM" id="SSF46785">
    <property type="entry name" value="Winged helix' DNA-binding domain"/>
    <property type="match status" value="1"/>
</dbReference>
<gene>
    <name evidence="5" type="ORF">K7G82_24990</name>
</gene>
<evidence type="ECO:0000313" key="6">
    <source>
        <dbReference type="Proteomes" id="UP000706039"/>
    </source>
</evidence>
<keyword evidence="3" id="KW-0804">Transcription</keyword>
<dbReference type="Proteomes" id="UP000706039">
    <property type="component" value="Unassembled WGS sequence"/>
</dbReference>
<dbReference type="PANTHER" id="PTHR43537">
    <property type="entry name" value="TRANSCRIPTIONAL REGULATOR, GNTR FAMILY"/>
    <property type="match status" value="1"/>
</dbReference>
<dbReference type="PANTHER" id="PTHR43537:SF39">
    <property type="entry name" value="HTH-TYPE TRANSCRIPTIONAL REGULATOR MCBR"/>
    <property type="match status" value="1"/>
</dbReference>
<dbReference type="Gene3D" id="1.20.120.530">
    <property type="entry name" value="GntR ligand-binding domain-like"/>
    <property type="match status" value="1"/>
</dbReference>
<sequence length="208" mass="23079">MAGRFLPGQAISVRTVADMLDVSAMPTREAVKRLTSEGAFQSEANRTTRIPRSGVAEVAQILELRLMLEGLATEQAAKNISLVRLDELRKIQDEIDRFTIAGDTKASLAANKQFHFALYRTAENPNLLRLIESLWLRMGPFVSLTAELLASTPEKALSVACDHHFQLIDALNARDPESAKQAIQADIFEPTQLPRYWQAVAEFSEGTK</sequence>
<accession>A0ABS7PW44</accession>
<evidence type="ECO:0000256" key="3">
    <source>
        <dbReference type="ARBA" id="ARBA00023163"/>
    </source>
</evidence>
<evidence type="ECO:0000256" key="2">
    <source>
        <dbReference type="ARBA" id="ARBA00023125"/>
    </source>
</evidence>